<evidence type="ECO:0000256" key="3">
    <source>
        <dbReference type="ARBA" id="ARBA00022640"/>
    </source>
</evidence>
<dbReference type="AlphaFoldDB" id="W9RDE2"/>
<dbReference type="Pfam" id="PF05757">
    <property type="entry name" value="PsbQ"/>
    <property type="match status" value="1"/>
</dbReference>
<dbReference type="InterPro" id="IPR054099">
    <property type="entry name" value="PSII_PsbQ_pln"/>
</dbReference>
<evidence type="ECO:0000256" key="7">
    <source>
        <dbReference type="ARBA" id="ARBA00035649"/>
    </source>
</evidence>
<dbReference type="PANTHER" id="PTHR33399">
    <property type="entry name" value="OXYGEN-EVOLVING ENHANCER PROTEIN 3-1, CHLOROPLASTIC"/>
    <property type="match status" value="1"/>
</dbReference>
<evidence type="ECO:0000313" key="8">
    <source>
        <dbReference type="EMBL" id="EXB70645.1"/>
    </source>
</evidence>
<comment type="similarity">
    <text evidence="7">Belongs to the PsbQ family.</text>
</comment>
<dbReference type="KEGG" id="mnt:21406584"/>
<evidence type="ECO:0000256" key="1">
    <source>
        <dbReference type="ARBA" id="ARBA00004334"/>
    </source>
</evidence>
<keyword evidence="6" id="KW-0472">Membrane</keyword>
<dbReference type="GO" id="GO:0009654">
    <property type="term" value="C:photosystem II oxygen evolving complex"/>
    <property type="evidence" value="ECO:0007669"/>
    <property type="project" value="InterPro"/>
</dbReference>
<dbReference type="FunFam" id="1.20.120.290:FF:000004">
    <property type="entry name" value="Oxygen-evolving enhancer protein 3"/>
    <property type="match status" value="1"/>
</dbReference>
<keyword evidence="2" id="KW-0150">Chloroplast</keyword>
<dbReference type="eggNOG" id="ENOG502S24S">
    <property type="taxonomic scope" value="Eukaryota"/>
</dbReference>
<gene>
    <name evidence="8" type="ORF">L484_023830</name>
</gene>
<comment type="subcellular location">
    <subcellularLocation>
        <location evidence="1">Plastid</location>
        <location evidence="1">Chloroplast thylakoid membrane</location>
    </subcellularLocation>
</comment>
<name>W9RDE2_9ROSA</name>
<accession>W9RDE2</accession>
<keyword evidence="5" id="KW-0793">Thylakoid</keyword>
<sequence>MVSIASSMALSFDGKSASALDMRMVAPEQTVEEAESGVRGHALGLLEVKGLIDSESWGDAQKFLRKSSSYLKRDLYTIIQARPSSERPQLRKLYFDLFSNVTKLDYAARDKDASRVLQCYDNIVVALNDILSRI</sequence>
<dbReference type="Gene3D" id="1.20.120.290">
    <property type="entry name" value="Oxygen-evolving enhancer protein 3 (PsbQ), four-helix up-down bundle"/>
    <property type="match status" value="1"/>
</dbReference>
<dbReference type="Proteomes" id="UP000030645">
    <property type="component" value="Unassembled WGS sequence"/>
</dbReference>
<reference evidence="9" key="1">
    <citation type="submission" date="2013-01" db="EMBL/GenBank/DDBJ databases">
        <title>Draft Genome Sequence of a Mulberry Tree, Morus notabilis C.K. Schneid.</title>
        <authorList>
            <person name="He N."/>
            <person name="Zhao S."/>
        </authorList>
    </citation>
    <scope>NUCLEOTIDE SEQUENCE</scope>
</reference>
<evidence type="ECO:0000256" key="6">
    <source>
        <dbReference type="ARBA" id="ARBA00023136"/>
    </source>
</evidence>
<dbReference type="InterPro" id="IPR008797">
    <property type="entry name" value="PSII_PsbQ"/>
</dbReference>
<dbReference type="EMBL" id="KE344611">
    <property type="protein sequence ID" value="EXB70645.1"/>
    <property type="molecule type" value="Genomic_DNA"/>
</dbReference>
<dbReference type="SUPFAM" id="SSF101112">
    <property type="entry name" value="Oxygen-evolving enhancer protein 3"/>
    <property type="match status" value="1"/>
</dbReference>
<dbReference type="InterPro" id="IPR023222">
    <property type="entry name" value="PsbQ-like_dom_sf"/>
</dbReference>
<evidence type="ECO:0000256" key="5">
    <source>
        <dbReference type="ARBA" id="ARBA00023078"/>
    </source>
</evidence>
<dbReference type="OrthoDB" id="667835at2759"/>
<dbReference type="GO" id="GO:0009767">
    <property type="term" value="P:photosynthetic electron transport chain"/>
    <property type="evidence" value="ECO:0007669"/>
    <property type="project" value="TreeGrafter"/>
</dbReference>
<dbReference type="STRING" id="981085.W9RDE2"/>
<keyword evidence="4" id="KW-0809">Transit peptide</keyword>
<organism evidence="8 9">
    <name type="scientific">Morus notabilis</name>
    <dbReference type="NCBI Taxonomy" id="981085"/>
    <lineage>
        <taxon>Eukaryota</taxon>
        <taxon>Viridiplantae</taxon>
        <taxon>Streptophyta</taxon>
        <taxon>Embryophyta</taxon>
        <taxon>Tracheophyta</taxon>
        <taxon>Spermatophyta</taxon>
        <taxon>Magnoliopsida</taxon>
        <taxon>eudicotyledons</taxon>
        <taxon>Gunneridae</taxon>
        <taxon>Pentapetalae</taxon>
        <taxon>rosids</taxon>
        <taxon>fabids</taxon>
        <taxon>Rosales</taxon>
        <taxon>Moraceae</taxon>
        <taxon>Moreae</taxon>
        <taxon>Morus</taxon>
    </lineage>
</organism>
<dbReference type="GO" id="GO:0019898">
    <property type="term" value="C:extrinsic component of membrane"/>
    <property type="evidence" value="ECO:0007669"/>
    <property type="project" value="InterPro"/>
</dbReference>
<proteinExistence type="inferred from homology"/>
<keyword evidence="9" id="KW-1185">Reference proteome</keyword>
<evidence type="ECO:0000256" key="4">
    <source>
        <dbReference type="ARBA" id="ARBA00022946"/>
    </source>
</evidence>
<keyword evidence="3" id="KW-0934">Plastid</keyword>
<evidence type="ECO:0000256" key="2">
    <source>
        <dbReference type="ARBA" id="ARBA00022528"/>
    </source>
</evidence>
<protein>
    <submittedName>
        <fullName evidence="8">Oxygen-evolving enhancer protein 3-1</fullName>
    </submittedName>
</protein>
<evidence type="ECO:0000313" key="9">
    <source>
        <dbReference type="Proteomes" id="UP000030645"/>
    </source>
</evidence>
<dbReference type="PANTHER" id="PTHR33399:SF6">
    <property type="entry name" value="PSBQ-LIKE PROTEIN 3, CHLOROPLASTIC"/>
    <property type="match status" value="1"/>
</dbReference>
<dbReference type="GO" id="GO:0009535">
    <property type="term" value="C:chloroplast thylakoid membrane"/>
    <property type="evidence" value="ECO:0007669"/>
    <property type="project" value="UniProtKB-SubCell"/>
</dbReference>
<dbReference type="GO" id="GO:0005509">
    <property type="term" value="F:calcium ion binding"/>
    <property type="evidence" value="ECO:0007669"/>
    <property type="project" value="InterPro"/>
</dbReference>